<evidence type="ECO:0000256" key="8">
    <source>
        <dbReference type="PIRNR" id="PIRNR003107"/>
    </source>
</evidence>
<evidence type="ECO:0000256" key="4">
    <source>
        <dbReference type="ARBA" id="ARBA00022448"/>
    </source>
</evidence>
<dbReference type="NCBIfam" id="TIGR02135">
    <property type="entry name" value="phoU_full"/>
    <property type="match status" value="1"/>
</dbReference>
<dbReference type="STRING" id="525640.SAMN04487971_102321"/>
<reference evidence="11" key="1">
    <citation type="submission" date="2016-10" db="EMBL/GenBank/DDBJ databases">
        <authorList>
            <person name="Varghese N."/>
            <person name="Submissions S."/>
        </authorList>
    </citation>
    <scope>NUCLEOTIDE SEQUENCE [LARGE SCALE GENOMIC DNA]</scope>
    <source>
        <strain evidence="11">CGMCC 1.7655</strain>
    </source>
</reference>
<evidence type="ECO:0000313" key="11">
    <source>
        <dbReference type="Proteomes" id="UP000199555"/>
    </source>
</evidence>
<dbReference type="Gene3D" id="1.20.58.220">
    <property type="entry name" value="Phosphate transport system protein phou homolog 2, domain 2"/>
    <property type="match status" value="1"/>
</dbReference>
<dbReference type="GO" id="GO:0030643">
    <property type="term" value="P:intracellular phosphate ion homeostasis"/>
    <property type="evidence" value="ECO:0007669"/>
    <property type="project" value="InterPro"/>
</dbReference>
<evidence type="ECO:0000256" key="7">
    <source>
        <dbReference type="ARBA" id="ARBA00056181"/>
    </source>
</evidence>
<name>A0A1G9E2G4_9RHOB</name>
<protein>
    <recommendedName>
        <fullName evidence="8">Phosphate-specific transport system accessory protein PhoU</fullName>
    </recommendedName>
</protein>
<comment type="similarity">
    <text evidence="2 8">Belongs to the PhoU family.</text>
</comment>
<gene>
    <name evidence="10" type="ORF">SAMN04487971_102321</name>
</gene>
<dbReference type="Pfam" id="PF01895">
    <property type="entry name" value="PhoU"/>
    <property type="match status" value="2"/>
</dbReference>
<comment type="subcellular location">
    <subcellularLocation>
        <location evidence="1 8">Cytoplasm</location>
    </subcellularLocation>
</comment>
<dbReference type="FunFam" id="1.20.58.220:FF:000004">
    <property type="entry name" value="Phosphate-specific transport system accessory protein PhoU"/>
    <property type="match status" value="1"/>
</dbReference>
<evidence type="ECO:0000259" key="9">
    <source>
        <dbReference type="Pfam" id="PF01895"/>
    </source>
</evidence>
<dbReference type="InterPro" id="IPR026022">
    <property type="entry name" value="PhoU_dom"/>
</dbReference>
<keyword evidence="4 8" id="KW-0813">Transport</keyword>
<evidence type="ECO:0000256" key="6">
    <source>
        <dbReference type="ARBA" id="ARBA00022592"/>
    </source>
</evidence>
<keyword evidence="6 8" id="KW-0592">Phosphate transport</keyword>
<dbReference type="EMBL" id="FNGE01000002">
    <property type="protein sequence ID" value="SDK70325.1"/>
    <property type="molecule type" value="Genomic_DNA"/>
</dbReference>
<dbReference type="GO" id="GO:0005737">
    <property type="term" value="C:cytoplasm"/>
    <property type="evidence" value="ECO:0007669"/>
    <property type="project" value="UniProtKB-SubCell"/>
</dbReference>
<dbReference type="PANTHER" id="PTHR42930:SF3">
    <property type="entry name" value="PHOSPHATE-SPECIFIC TRANSPORT SYSTEM ACCESSORY PROTEIN PHOU"/>
    <property type="match status" value="1"/>
</dbReference>
<dbReference type="GO" id="GO:0045936">
    <property type="term" value="P:negative regulation of phosphate metabolic process"/>
    <property type="evidence" value="ECO:0007669"/>
    <property type="project" value="InterPro"/>
</dbReference>
<sequence length="240" mass="26644">MMNRDKHILSAFDRDLESIQAEVIRMGGMVEAAIEEAARALETRDEELAEEVRRRDRAIDQLEVQVNESAARLIALRAPTATDLRLVLSVIKIAAALERVGDYAKNIAKRTNQLSQMPVIPGTGLALRRMAATVEGMLRDALDSYVQRDAALAADVRARDLEVDQMYNALFREFLTHMMEDPRNITACMHLHFIAKNIERMGDHATSIAEQVLYVVTGELPDDPRPKGNSVLSVDPAPGG</sequence>
<keyword evidence="5 8" id="KW-0963">Cytoplasm</keyword>
<dbReference type="InterPro" id="IPR038078">
    <property type="entry name" value="PhoU-like_sf"/>
</dbReference>
<dbReference type="GO" id="GO:0006817">
    <property type="term" value="P:phosphate ion transport"/>
    <property type="evidence" value="ECO:0007669"/>
    <property type="project" value="UniProtKB-KW"/>
</dbReference>
<dbReference type="Proteomes" id="UP000199555">
    <property type="component" value="Unassembled WGS sequence"/>
</dbReference>
<feature type="domain" description="PhoU" evidence="9">
    <location>
        <begin position="127"/>
        <end position="212"/>
    </location>
</feature>
<proteinExistence type="inferred from homology"/>
<feature type="domain" description="PhoU" evidence="9">
    <location>
        <begin position="24"/>
        <end position="111"/>
    </location>
</feature>
<dbReference type="PANTHER" id="PTHR42930">
    <property type="entry name" value="PHOSPHATE-SPECIFIC TRANSPORT SYSTEM ACCESSORY PROTEIN PHOU"/>
    <property type="match status" value="1"/>
</dbReference>
<comment type="function">
    <text evidence="7 8">Plays a role in the regulation of phosphate uptake.</text>
</comment>
<dbReference type="AlphaFoldDB" id="A0A1G9E2G4"/>
<evidence type="ECO:0000256" key="5">
    <source>
        <dbReference type="ARBA" id="ARBA00022490"/>
    </source>
</evidence>
<organism evidence="10 11">
    <name type="scientific">Paracoccus chinensis</name>
    <dbReference type="NCBI Taxonomy" id="525640"/>
    <lineage>
        <taxon>Bacteria</taxon>
        <taxon>Pseudomonadati</taxon>
        <taxon>Pseudomonadota</taxon>
        <taxon>Alphaproteobacteria</taxon>
        <taxon>Rhodobacterales</taxon>
        <taxon>Paracoccaceae</taxon>
        <taxon>Paracoccus</taxon>
    </lineage>
</organism>
<comment type="subunit">
    <text evidence="3 8">Homodimer.</text>
</comment>
<evidence type="ECO:0000256" key="3">
    <source>
        <dbReference type="ARBA" id="ARBA00011738"/>
    </source>
</evidence>
<dbReference type="PIRSF" id="PIRSF003107">
    <property type="entry name" value="PhoU"/>
    <property type="match status" value="1"/>
</dbReference>
<dbReference type="SUPFAM" id="SSF109755">
    <property type="entry name" value="PhoU-like"/>
    <property type="match status" value="1"/>
</dbReference>
<evidence type="ECO:0000256" key="1">
    <source>
        <dbReference type="ARBA" id="ARBA00004496"/>
    </source>
</evidence>
<evidence type="ECO:0000313" key="10">
    <source>
        <dbReference type="EMBL" id="SDK70325.1"/>
    </source>
</evidence>
<dbReference type="InterPro" id="IPR028366">
    <property type="entry name" value="PhoU"/>
</dbReference>
<accession>A0A1G9E2G4</accession>
<keyword evidence="11" id="KW-1185">Reference proteome</keyword>
<evidence type="ECO:0000256" key="2">
    <source>
        <dbReference type="ARBA" id="ARBA00008107"/>
    </source>
</evidence>